<keyword evidence="3" id="KW-1185">Reference proteome</keyword>
<dbReference type="KEGG" id="vg:60324604"/>
<evidence type="ECO:0000313" key="3">
    <source>
        <dbReference type="Proteomes" id="UP000290331"/>
    </source>
</evidence>
<feature type="transmembrane region" description="Helical" evidence="1">
    <location>
        <begin position="143"/>
        <end position="163"/>
    </location>
</feature>
<name>A0A410TC28_9CAUD</name>
<accession>A0A410TC28</accession>
<dbReference type="RefSeq" id="YP_009953137.1">
    <property type="nucleotide sequence ID" value="NC_051619.1"/>
</dbReference>
<dbReference type="EMBL" id="MK376955">
    <property type="protein sequence ID" value="QAU06464.1"/>
    <property type="molecule type" value="Genomic_DNA"/>
</dbReference>
<feature type="transmembrane region" description="Helical" evidence="1">
    <location>
        <begin position="175"/>
        <end position="194"/>
    </location>
</feature>
<keyword evidence="1" id="KW-1133">Transmembrane helix</keyword>
<dbReference type="Proteomes" id="UP000290331">
    <property type="component" value="Segment"/>
</dbReference>
<evidence type="ECO:0000313" key="2">
    <source>
        <dbReference type="EMBL" id="QAU06464.1"/>
    </source>
</evidence>
<gene>
    <name evidence="2" type="primary">46</name>
    <name evidence="2" type="ORF">SEA_KISI_46</name>
</gene>
<protein>
    <submittedName>
        <fullName evidence="2">Membrane protein</fullName>
    </submittedName>
</protein>
<keyword evidence="1" id="KW-0812">Transmembrane</keyword>
<keyword evidence="1" id="KW-0472">Membrane</keyword>
<sequence length="257" mass="28024">MVTFAAVAAATLSLFSRYSARRVPGERGATTAVLLFAVGLYLISPETHIGEWLYPRTGLGYLDTFIGTLCWIGALVALLHHVLDRLVDRDELVELFDALLRWPITLAVPLMLAALYVSRTIALAPVPDIGDAPADVWLVAYRVLYYGTCLYLAALLLRCLAIVRRQDGGRSCHVATLYMAAIALVPVGIALRVLSYVEGFWPLHEVIDVCRACTVLLVASGAALSWHRKVRTAVHTQCAQAATLRTIVVADERPEAA</sequence>
<feature type="transmembrane region" description="Helical" evidence="1">
    <location>
        <begin position="64"/>
        <end position="83"/>
    </location>
</feature>
<proteinExistence type="predicted"/>
<evidence type="ECO:0000256" key="1">
    <source>
        <dbReference type="SAM" id="Phobius"/>
    </source>
</evidence>
<dbReference type="GeneID" id="60324604"/>
<reference evidence="2 3" key="1">
    <citation type="submission" date="2019-01" db="EMBL/GenBank/DDBJ databases">
        <authorList>
            <person name="Kinder M."/>
            <person name="Sitio E."/>
            <person name="Ackerson L."/>
            <person name="Anderson L."/>
            <person name="Cottrell A."/>
            <person name="Eggleston T."/>
            <person name="Kiefer A."/>
            <person name="Ukcamaj A."/>
            <person name="Vendrell P."/>
            <person name="Waytashek C."/>
            <person name="Yeo A."/>
            <person name="Braley A.B."/>
            <person name="Ettinger A.-S.H."/>
            <person name="Ettinger W.F."/>
            <person name="Anders K.R."/>
            <person name="Bradley K.W."/>
            <person name="Asai D.J."/>
            <person name="Bowman C.A."/>
            <person name="Russell D.A."/>
            <person name="Pope W.H."/>
            <person name="Jacobs-Sera D."/>
            <person name="Hendrix R.W."/>
            <person name="Hatfull G.F."/>
        </authorList>
    </citation>
    <scope>NUCLEOTIDE SEQUENCE [LARGE SCALE GENOMIC DNA]</scope>
</reference>
<feature type="transmembrane region" description="Helical" evidence="1">
    <location>
        <begin position="104"/>
        <end position="123"/>
    </location>
</feature>
<organism evidence="2 3">
    <name type="scientific">Mycobacterium phage KiSi</name>
    <dbReference type="NCBI Taxonomy" id="2507856"/>
    <lineage>
        <taxon>Viruses</taxon>
        <taxon>Duplodnaviria</taxon>
        <taxon>Heunggongvirae</taxon>
        <taxon>Uroviricota</taxon>
        <taxon>Caudoviricetes</taxon>
        <taxon>Weiservirinae</taxon>
        <taxon>Anayavirus</taxon>
        <taxon>Anayavirus kisi</taxon>
    </lineage>
</organism>